<evidence type="ECO:0000313" key="2">
    <source>
        <dbReference type="EMBL" id="KAG9473341.1"/>
    </source>
</evidence>
<proteinExistence type="predicted"/>
<keyword evidence="1" id="KW-1133">Transmembrane helix</keyword>
<dbReference type="Proteomes" id="UP000770717">
    <property type="component" value="Unassembled WGS sequence"/>
</dbReference>
<keyword evidence="3" id="KW-1185">Reference proteome</keyword>
<dbReference type="AlphaFoldDB" id="A0A8J6EQS6"/>
<accession>A0A8J6EQS6</accession>
<dbReference type="EMBL" id="WNTK01000015">
    <property type="protein sequence ID" value="KAG9473341.1"/>
    <property type="molecule type" value="Genomic_DNA"/>
</dbReference>
<keyword evidence="1" id="KW-0472">Membrane</keyword>
<name>A0A8J6EQS6_ELECQ</name>
<sequence>MFCKFVQSFLRLFLRPYSLGIYILNGHIYNIFFFTLDTHLTKQMKISLFPLPKSFCNSLVVPLLYVNLYFSSRPGICFYSDSWFSVVRWCPCHSHWHSFSMLYES</sequence>
<reference evidence="2" key="1">
    <citation type="thesis" date="2020" institute="ProQuest LLC" country="789 East Eisenhower Parkway, Ann Arbor, MI, USA">
        <title>Comparative Genomics and Chromosome Evolution.</title>
        <authorList>
            <person name="Mudd A.B."/>
        </authorList>
    </citation>
    <scope>NUCLEOTIDE SEQUENCE</scope>
    <source>
        <strain evidence="2">HN-11 Male</strain>
        <tissue evidence="2">Kidney and liver</tissue>
    </source>
</reference>
<keyword evidence="1" id="KW-0812">Transmembrane</keyword>
<feature type="transmembrane region" description="Helical" evidence="1">
    <location>
        <begin position="17"/>
        <end position="36"/>
    </location>
</feature>
<comment type="caution">
    <text evidence="2">The sequence shown here is derived from an EMBL/GenBank/DDBJ whole genome shotgun (WGS) entry which is preliminary data.</text>
</comment>
<gene>
    <name evidence="2" type="ORF">GDO78_016487</name>
</gene>
<protein>
    <submittedName>
        <fullName evidence="2">Uncharacterized protein</fullName>
    </submittedName>
</protein>
<evidence type="ECO:0000256" key="1">
    <source>
        <dbReference type="SAM" id="Phobius"/>
    </source>
</evidence>
<evidence type="ECO:0000313" key="3">
    <source>
        <dbReference type="Proteomes" id="UP000770717"/>
    </source>
</evidence>
<organism evidence="2 3">
    <name type="scientific">Eleutherodactylus coqui</name>
    <name type="common">Puerto Rican coqui</name>
    <dbReference type="NCBI Taxonomy" id="57060"/>
    <lineage>
        <taxon>Eukaryota</taxon>
        <taxon>Metazoa</taxon>
        <taxon>Chordata</taxon>
        <taxon>Craniata</taxon>
        <taxon>Vertebrata</taxon>
        <taxon>Euteleostomi</taxon>
        <taxon>Amphibia</taxon>
        <taxon>Batrachia</taxon>
        <taxon>Anura</taxon>
        <taxon>Neobatrachia</taxon>
        <taxon>Hyloidea</taxon>
        <taxon>Eleutherodactylidae</taxon>
        <taxon>Eleutherodactylinae</taxon>
        <taxon>Eleutherodactylus</taxon>
        <taxon>Eleutherodactylus</taxon>
    </lineage>
</organism>